<keyword evidence="4 7" id="KW-1133">Transmembrane helix</keyword>
<protein>
    <recommendedName>
        <fullName evidence="10">Cytochrome C oxidase subunit IV</fullName>
    </recommendedName>
</protein>
<comment type="subcellular location">
    <subcellularLocation>
        <location evidence="1">Cell membrane</location>
        <topology evidence="1">Multi-pass membrane protein</topology>
    </subcellularLocation>
</comment>
<evidence type="ECO:0000256" key="5">
    <source>
        <dbReference type="ARBA" id="ARBA00023136"/>
    </source>
</evidence>
<evidence type="ECO:0000256" key="6">
    <source>
        <dbReference type="SAM" id="MobiDB-lite"/>
    </source>
</evidence>
<keyword evidence="5 7" id="KW-0472">Membrane</keyword>
<evidence type="ECO:0000256" key="1">
    <source>
        <dbReference type="ARBA" id="ARBA00004651"/>
    </source>
</evidence>
<evidence type="ECO:0000256" key="7">
    <source>
        <dbReference type="SAM" id="Phobius"/>
    </source>
</evidence>
<name>A0AA37V216_9BACT</name>
<gene>
    <name evidence="8" type="ORF">rosag_36280</name>
</gene>
<evidence type="ECO:0000313" key="8">
    <source>
        <dbReference type="EMBL" id="GLC27115.1"/>
    </source>
</evidence>
<evidence type="ECO:0000313" key="9">
    <source>
        <dbReference type="Proteomes" id="UP001161325"/>
    </source>
</evidence>
<evidence type="ECO:0000256" key="2">
    <source>
        <dbReference type="ARBA" id="ARBA00022475"/>
    </source>
</evidence>
<keyword evidence="3 7" id="KW-0812">Transmembrane</keyword>
<feature type="transmembrane region" description="Helical" evidence="7">
    <location>
        <begin position="33"/>
        <end position="52"/>
    </location>
</feature>
<feature type="transmembrane region" description="Helical" evidence="7">
    <location>
        <begin position="93"/>
        <end position="118"/>
    </location>
</feature>
<keyword evidence="9" id="KW-1185">Reference proteome</keyword>
<keyword evidence="2" id="KW-1003">Cell membrane</keyword>
<evidence type="ECO:0000256" key="3">
    <source>
        <dbReference type="ARBA" id="ARBA00022692"/>
    </source>
</evidence>
<proteinExistence type="predicted"/>
<dbReference type="Pfam" id="PF03626">
    <property type="entry name" value="COX4_pro"/>
    <property type="match status" value="1"/>
</dbReference>
<organism evidence="8 9">
    <name type="scientific">Roseisolibacter agri</name>
    <dbReference type="NCBI Taxonomy" id="2014610"/>
    <lineage>
        <taxon>Bacteria</taxon>
        <taxon>Pseudomonadati</taxon>
        <taxon>Gemmatimonadota</taxon>
        <taxon>Gemmatimonadia</taxon>
        <taxon>Gemmatimonadales</taxon>
        <taxon>Gemmatimonadaceae</taxon>
        <taxon>Roseisolibacter</taxon>
    </lineage>
</organism>
<evidence type="ECO:0000256" key="4">
    <source>
        <dbReference type="ARBA" id="ARBA00022989"/>
    </source>
</evidence>
<reference evidence="8" key="1">
    <citation type="submission" date="2022-08" db="EMBL/GenBank/DDBJ databases">
        <title>Draft genome sequencing of Roseisolibacter agri AW1220.</title>
        <authorList>
            <person name="Tobiishi Y."/>
            <person name="Tonouchi A."/>
        </authorList>
    </citation>
    <scope>NUCLEOTIDE SEQUENCE</scope>
    <source>
        <strain evidence="8">AW1220</strain>
    </source>
</reference>
<comment type="caution">
    <text evidence="8">The sequence shown here is derived from an EMBL/GenBank/DDBJ whole genome shotgun (WGS) entry which is preliminary data.</text>
</comment>
<feature type="region of interest" description="Disordered" evidence="6">
    <location>
        <begin position="1"/>
        <end position="24"/>
    </location>
</feature>
<dbReference type="Proteomes" id="UP001161325">
    <property type="component" value="Unassembled WGS sequence"/>
</dbReference>
<dbReference type="RefSeq" id="WP_284351561.1">
    <property type="nucleotide sequence ID" value="NZ_BRXS01000005.1"/>
</dbReference>
<feature type="transmembrane region" description="Helical" evidence="7">
    <location>
        <begin position="58"/>
        <end position="81"/>
    </location>
</feature>
<dbReference type="InterPro" id="IPR005171">
    <property type="entry name" value="Cyt_c_oxidase_su4_prok"/>
</dbReference>
<feature type="compositionally biased region" description="Basic and acidic residues" evidence="6">
    <location>
        <begin position="1"/>
        <end position="16"/>
    </location>
</feature>
<sequence length="124" mass="13518">MAHDSHDAHGAGDHGHGAGHGAHHAHHPTAGTYVKVGIFLTVITIVEVYAYYIPSFVASAYFVPALLIMSAVKFFTVVSVYMHLKYDHRLFRALFTGPFIVAGLTLIGLMFLFGHLSIRLGLLT</sequence>
<evidence type="ECO:0008006" key="10">
    <source>
        <dbReference type="Google" id="ProtNLM"/>
    </source>
</evidence>
<dbReference type="AlphaFoldDB" id="A0AA37V216"/>
<dbReference type="GO" id="GO:0005886">
    <property type="term" value="C:plasma membrane"/>
    <property type="evidence" value="ECO:0007669"/>
    <property type="project" value="UniProtKB-SubCell"/>
</dbReference>
<accession>A0AA37V216</accession>
<dbReference type="EMBL" id="BRXS01000005">
    <property type="protein sequence ID" value="GLC27115.1"/>
    <property type="molecule type" value="Genomic_DNA"/>
</dbReference>